<dbReference type="Gene3D" id="2.40.240.20">
    <property type="entry name" value="Hypothetical PUA domain-like, domain 1"/>
    <property type="match status" value="1"/>
</dbReference>
<dbReference type="RefSeq" id="WP_109646733.1">
    <property type="nucleotide sequence ID" value="NZ_QGGB01000006.1"/>
</dbReference>
<keyword evidence="14" id="KW-1185">Reference proteome</keyword>
<dbReference type="NCBIfam" id="TIGR00046">
    <property type="entry name" value="RsmE family RNA methyltransferase"/>
    <property type="match status" value="1"/>
</dbReference>
<sequence length="234" mass="26273">MNLFYAKPEHIHRPLLQLEGGEADHALKVLRYRKGDEIHVTDGEGIHYTAQITETGKGHLIAEITEERSAAEHKPKVIILIGLIRKRDRLEYAVEKCVELGADRILLFRGDHSEKQNVRMDRIEATVLSAMKQSLRLTLPDCQLYQNLSDALKASGKGKLIMADETADDQQQKITESPSNEAFRLIVGPEGGFSRQERDLLDQAGAAAYSLGLNRLRTETAAAVMVDRFTRTQR</sequence>
<gene>
    <name evidence="13" type="ORF">DDZ15_08870</name>
</gene>
<comment type="catalytic activity">
    <reaction evidence="9 10">
        <text>uridine(1498) in 16S rRNA + S-adenosyl-L-methionine = N(3)-methyluridine(1498) in 16S rRNA + S-adenosyl-L-homocysteine + H(+)</text>
        <dbReference type="Rhea" id="RHEA:42920"/>
        <dbReference type="Rhea" id="RHEA-COMP:10283"/>
        <dbReference type="Rhea" id="RHEA-COMP:10284"/>
        <dbReference type="ChEBI" id="CHEBI:15378"/>
        <dbReference type="ChEBI" id="CHEBI:57856"/>
        <dbReference type="ChEBI" id="CHEBI:59789"/>
        <dbReference type="ChEBI" id="CHEBI:65315"/>
        <dbReference type="ChEBI" id="CHEBI:74502"/>
        <dbReference type="EC" id="2.1.1.193"/>
    </reaction>
</comment>
<keyword evidence="7 10" id="KW-0949">S-adenosyl-L-methionine</keyword>
<protein>
    <recommendedName>
        <fullName evidence="10">Ribosomal RNA small subunit methyltransferase E</fullName>
        <ecNumber evidence="10">2.1.1.193</ecNumber>
    </recommendedName>
</protein>
<keyword evidence="5 10" id="KW-0489">Methyltransferase</keyword>
<dbReference type="InterPro" id="IPR029028">
    <property type="entry name" value="Alpha/beta_knot_MTases"/>
</dbReference>
<dbReference type="GO" id="GO:0070042">
    <property type="term" value="F:rRNA (uridine-N3-)-methyltransferase activity"/>
    <property type="evidence" value="ECO:0007669"/>
    <property type="project" value="TreeGrafter"/>
</dbReference>
<evidence type="ECO:0000313" key="13">
    <source>
        <dbReference type="EMBL" id="PWN06618.1"/>
    </source>
</evidence>
<dbReference type="CDD" id="cd18084">
    <property type="entry name" value="RsmE-like"/>
    <property type="match status" value="1"/>
</dbReference>
<dbReference type="InterPro" id="IPR015947">
    <property type="entry name" value="PUA-like_sf"/>
</dbReference>
<keyword evidence="4 10" id="KW-0698">rRNA processing</keyword>
<evidence type="ECO:0000256" key="3">
    <source>
        <dbReference type="ARBA" id="ARBA00022490"/>
    </source>
</evidence>
<dbReference type="SUPFAM" id="SSF75217">
    <property type="entry name" value="alpha/beta knot"/>
    <property type="match status" value="1"/>
</dbReference>
<proteinExistence type="inferred from homology"/>
<dbReference type="InterPro" id="IPR046886">
    <property type="entry name" value="RsmE_MTase_dom"/>
</dbReference>
<dbReference type="InterPro" id="IPR006700">
    <property type="entry name" value="RsmE"/>
</dbReference>
<evidence type="ECO:0000256" key="10">
    <source>
        <dbReference type="PIRNR" id="PIRNR015601"/>
    </source>
</evidence>
<feature type="domain" description="Ribosomal RNA small subunit methyltransferase E methyltransferase" evidence="11">
    <location>
        <begin position="74"/>
        <end position="226"/>
    </location>
</feature>
<evidence type="ECO:0000256" key="7">
    <source>
        <dbReference type="ARBA" id="ARBA00022691"/>
    </source>
</evidence>
<accession>A0A316TRY4</accession>
<comment type="similarity">
    <text evidence="2 10">Belongs to the RNA methyltransferase RsmE family.</text>
</comment>
<evidence type="ECO:0000256" key="9">
    <source>
        <dbReference type="ARBA" id="ARBA00047944"/>
    </source>
</evidence>
<dbReference type="InterPro" id="IPR029026">
    <property type="entry name" value="tRNA_m1G_MTases_N"/>
</dbReference>
<evidence type="ECO:0000313" key="14">
    <source>
        <dbReference type="Proteomes" id="UP000245533"/>
    </source>
</evidence>
<evidence type="ECO:0000256" key="1">
    <source>
        <dbReference type="ARBA" id="ARBA00004496"/>
    </source>
</evidence>
<dbReference type="PANTHER" id="PTHR30027">
    <property type="entry name" value="RIBOSOMAL RNA SMALL SUBUNIT METHYLTRANSFERASE E"/>
    <property type="match status" value="1"/>
</dbReference>
<reference evidence="13 14" key="1">
    <citation type="submission" date="2018-05" db="EMBL/GenBank/DDBJ databases">
        <title>Rhodohalobacter halophilus gen. nov., sp. nov., a moderately halophilic member of the family Balneolaceae.</title>
        <authorList>
            <person name="Liu Z.-W."/>
        </authorList>
    </citation>
    <scope>NUCLEOTIDE SEQUENCE [LARGE SCALE GENOMIC DNA]</scope>
    <source>
        <strain evidence="13 14">8A47</strain>
    </source>
</reference>
<dbReference type="GO" id="GO:0070475">
    <property type="term" value="P:rRNA base methylation"/>
    <property type="evidence" value="ECO:0007669"/>
    <property type="project" value="TreeGrafter"/>
</dbReference>
<keyword evidence="3 10" id="KW-0963">Cytoplasm</keyword>
<comment type="caution">
    <text evidence="13">The sequence shown here is derived from an EMBL/GenBank/DDBJ whole genome shotgun (WGS) entry which is preliminary data.</text>
</comment>
<evidence type="ECO:0000259" key="11">
    <source>
        <dbReference type="Pfam" id="PF04452"/>
    </source>
</evidence>
<evidence type="ECO:0000259" key="12">
    <source>
        <dbReference type="Pfam" id="PF20260"/>
    </source>
</evidence>
<dbReference type="AlphaFoldDB" id="A0A316TRY4"/>
<evidence type="ECO:0000256" key="2">
    <source>
        <dbReference type="ARBA" id="ARBA00005528"/>
    </source>
</evidence>
<name>A0A316TRY4_9BACT</name>
<dbReference type="Gene3D" id="3.40.1280.10">
    <property type="match status" value="1"/>
</dbReference>
<dbReference type="PANTHER" id="PTHR30027:SF3">
    <property type="entry name" value="16S RRNA (URACIL(1498)-N(3))-METHYLTRANSFERASE"/>
    <property type="match status" value="1"/>
</dbReference>
<organism evidence="13 14">
    <name type="scientific">Rhodohalobacter mucosus</name>
    <dbReference type="NCBI Taxonomy" id="2079485"/>
    <lineage>
        <taxon>Bacteria</taxon>
        <taxon>Pseudomonadati</taxon>
        <taxon>Balneolota</taxon>
        <taxon>Balneolia</taxon>
        <taxon>Balneolales</taxon>
        <taxon>Balneolaceae</taxon>
        <taxon>Rhodohalobacter</taxon>
    </lineage>
</organism>
<dbReference type="InterPro" id="IPR046887">
    <property type="entry name" value="RsmE_PUA-like"/>
</dbReference>
<dbReference type="PIRSF" id="PIRSF015601">
    <property type="entry name" value="MTase_slr0722"/>
    <property type="match status" value="1"/>
</dbReference>
<dbReference type="OrthoDB" id="9815641at2"/>
<dbReference type="Pfam" id="PF04452">
    <property type="entry name" value="Methyltrans_RNA"/>
    <property type="match status" value="1"/>
</dbReference>
<dbReference type="Pfam" id="PF20260">
    <property type="entry name" value="PUA_4"/>
    <property type="match status" value="1"/>
</dbReference>
<dbReference type="EMBL" id="QGGB01000006">
    <property type="protein sequence ID" value="PWN06618.1"/>
    <property type="molecule type" value="Genomic_DNA"/>
</dbReference>
<evidence type="ECO:0000256" key="6">
    <source>
        <dbReference type="ARBA" id="ARBA00022679"/>
    </source>
</evidence>
<evidence type="ECO:0000256" key="5">
    <source>
        <dbReference type="ARBA" id="ARBA00022603"/>
    </source>
</evidence>
<evidence type="ECO:0000256" key="4">
    <source>
        <dbReference type="ARBA" id="ARBA00022552"/>
    </source>
</evidence>
<dbReference type="SUPFAM" id="SSF88697">
    <property type="entry name" value="PUA domain-like"/>
    <property type="match status" value="1"/>
</dbReference>
<feature type="domain" description="Ribosomal RNA small subunit methyltransferase E PUA-like" evidence="12">
    <location>
        <begin position="18"/>
        <end position="64"/>
    </location>
</feature>
<keyword evidence="6 10" id="KW-0808">Transferase</keyword>
<dbReference type="EC" id="2.1.1.193" evidence="10"/>
<dbReference type="Proteomes" id="UP000245533">
    <property type="component" value="Unassembled WGS sequence"/>
</dbReference>
<comment type="function">
    <text evidence="8 10">Specifically methylates the N3 position of the uracil ring of uridine 1498 (m3U1498) in 16S rRNA. Acts on the fully assembled 30S ribosomal subunit.</text>
</comment>
<comment type="subcellular location">
    <subcellularLocation>
        <location evidence="1 10">Cytoplasm</location>
    </subcellularLocation>
</comment>
<dbReference type="GO" id="GO:0005737">
    <property type="term" value="C:cytoplasm"/>
    <property type="evidence" value="ECO:0007669"/>
    <property type="project" value="UniProtKB-SubCell"/>
</dbReference>
<evidence type="ECO:0000256" key="8">
    <source>
        <dbReference type="ARBA" id="ARBA00025699"/>
    </source>
</evidence>